<reference evidence="3 4" key="1">
    <citation type="submission" date="2018-11" db="EMBL/GenBank/DDBJ databases">
        <authorList>
            <person name="Li F."/>
        </authorList>
    </citation>
    <scope>NUCLEOTIDE SEQUENCE [LARGE SCALE GENOMIC DNA]</scope>
    <source>
        <strain evidence="3 4">Gsoil 097</strain>
    </source>
</reference>
<name>A0A3N0CI58_9ACTN</name>
<sequence>MTGRREAGEEYAGPAQVLGDSPEPIDVEVQLRGHFEPNDGRFHWYGRIAANEALDAQHRSGARVALRTPYGIAAGKIADVDPWGRFRITGLGTPPF</sequence>
<proteinExistence type="predicted"/>
<dbReference type="Proteomes" id="UP000267128">
    <property type="component" value="Unassembled WGS sequence"/>
</dbReference>
<organism evidence="3 4">
    <name type="scientific">Nocardioides marmoriginsengisoli</name>
    <dbReference type="NCBI Taxonomy" id="661483"/>
    <lineage>
        <taxon>Bacteria</taxon>
        <taxon>Bacillati</taxon>
        <taxon>Actinomycetota</taxon>
        <taxon>Actinomycetes</taxon>
        <taxon>Propionibacteriales</taxon>
        <taxon>Nocardioidaceae</taxon>
        <taxon>Nocardioides</taxon>
    </lineage>
</organism>
<evidence type="ECO:0000313" key="4">
    <source>
        <dbReference type="Proteomes" id="UP000267128"/>
    </source>
</evidence>
<evidence type="ECO:0000256" key="1">
    <source>
        <dbReference type="SAM" id="MobiDB-lite"/>
    </source>
</evidence>
<dbReference type="AlphaFoldDB" id="A0A3N0CI58"/>
<comment type="caution">
    <text evidence="3">The sequence shown here is derived from an EMBL/GenBank/DDBJ whole genome shotgun (WGS) entry which is preliminary data.</text>
</comment>
<dbReference type="RefSeq" id="WP_123228414.1">
    <property type="nucleotide sequence ID" value="NZ_RJSE01000007.1"/>
</dbReference>
<dbReference type="OrthoDB" id="3683556at2"/>
<evidence type="ECO:0000313" key="3">
    <source>
        <dbReference type="EMBL" id="RNL63122.1"/>
    </source>
</evidence>
<dbReference type="Pfam" id="PF16170">
    <property type="entry name" value="DUF4873"/>
    <property type="match status" value="1"/>
</dbReference>
<evidence type="ECO:0000259" key="2">
    <source>
        <dbReference type="Pfam" id="PF16170"/>
    </source>
</evidence>
<gene>
    <name evidence="3" type="ORF">EFK50_15545</name>
</gene>
<dbReference type="EMBL" id="RJSE01000007">
    <property type="protein sequence ID" value="RNL63122.1"/>
    <property type="molecule type" value="Genomic_DNA"/>
</dbReference>
<feature type="domain" description="DUF4873" evidence="2">
    <location>
        <begin position="9"/>
        <end position="96"/>
    </location>
</feature>
<protein>
    <submittedName>
        <fullName evidence="3">DUF4873 domain-containing protein</fullName>
    </submittedName>
</protein>
<dbReference type="InterPro" id="IPR032371">
    <property type="entry name" value="DUF4873"/>
</dbReference>
<keyword evidence="4" id="KW-1185">Reference proteome</keyword>
<accession>A0A3N0CI58</accession>
<feature type="region of interest" description="Disordered" evidence="1">
    <location>
        <begin position="1"/>
        <end position="22"/>
    </location>
</feature>